<feature type="non-terminal residue" evidence="5">
    <location>
        <position position="1"/>
    </location>
</feature>
<keyword evidence="6" id="KW-1185">Reference proteome</keyword>
<dbReference type="PANTHER" id="PTHR11806:SF0">
    <property type="entry name" value="PROTEIN MTO1 HOMOLOG, MITOCHONDRIAL"/>
    <property type="match status" value="1"/>
</dbReference>
<protein>
    <recommendedName>
        <fullName evidence="4">MnmG N-terminal domain-containing protein</fullName>
    </recommendedName>
</protein>
<dbReference type="GO" id="GO:0005829">
    <property type="term" value="C:cytosol"/>
    <property type="evidence" value="ECO:0007669"/>
    <property type="project" value="TreeGrafter"/>
</dbReference>
<reference evidence="5" key="1">
    <citation type="submission" date="2021-02" db="EMBL/GenBank/DDBJ databases">
        <authorList>
            <person name="Nowell W R."/>
        </authorList>
    </citation>
    <scope>NUCLEOTIDE SEQUENCE</scope>
</reference>
<dbReference type="InterPro" id="IPR040131">
    <property type="entry name" value="MnmG_N"/>
</dbReference>
<dbReference type="Pfam" id="PF01134">
    <property type="entry name" value="GIDA"/>
    <property type="match status" value="1"/>
</dbReference>
<comment type="cofactor">
    <cofactor evidence="1">
        <name>FAD</name>
        <dbReference type="ChEBI" id="CHEBI:57692"/>
    </cofactor>
</comment>
<evidence type="ECO:0000259" key="4">
    <source>
        <dbReference type="Pfam" id="PF01134"/>
    </source>
</evidence>
<dbReference type="InterPro" id="IPR036188">
    <property type="entry name" value="FAD/NAD-bd_sf"/>
</dbReference>
<evidence type="ECO:0000256" key="2">
    <source>
        <dbReference type="ARBA" id="ARBA00022630"/>
    </source>
</evidence>
<dbReference type="GO" id="GO:0030488">
    <property type="term" value="P:tRNA methylation"/>
    <property type="evidence" value="ECO:0007669"/>
    <property type="project" value="TreeGrafter"/>
</dbReference>
<evidence type="ECO:0000256" key="3">
    <source>
        <dbReference type="ARBA" id="ARBA00022827"/>
    </source>
</evidence>
<dbReference type="Gene3D" id="3.50.50.60">
    <property type="entry name" value="FAD/NAD(P)-binding domain"/>
    <property type="match status" value="1"/>
</dbReference>
<dbReference type="InterPro" id="IPR002218">
    <property type="entry name" value="MnmG-rel"/>
</dbReference>
<evidence type="ECO:0000313" key="6">
    <source>
        <dbReference type="Proteomes" id="UP000663828"/>
    </source>
</evidence>
<comment type="caution">
    <text evidence="5">The sequence shown here is derived from an EMBL/GenBank/DDBJ whole genome shotgun (WGS) entry which is preliminary data.</text>
</comment>
<dbReference type="Proteomes" id="UP000663828">
    <property type="component" value="Unassembled WGS sequence"/>
</dbReference>
<organism evidence="5 6">
    <name type="scientific">Adineta ricciae</name>
    <name type="common">Rotifer</name>
    <dbReference type="NCBI Taxonomy" id="249248"/>
    <lineage>
        <taxon>Eukaryota</taxon>
        <taxon>Metazoa</taxon>
        <taxon>Spiralia</taxon>
        <taxon>Gnathifera</taxon>
        <taxon>Rotifera</taxon>
        <taxon>Eurotatoria</taxon>
        <taxon>Bdelloidea</taxon>
        <taxon>Adinetida</taxon>
        <taxon>Adinetidae</taxon>
        <taxon>Adineta</taxon>
    </lineage>
</organism>
<sequence>ITHKIETIGEMSCNPSFGGIGKGHLMREIDALDGLCGRLCDRTGVHYKVLNRSKGRAVWGYRAQIDRKLYKQAMQTEILNTPNLHVMAAAVRDIVMDESQSRITGITLDNHSLIPSHAVIITTGTFLRGCINLGMEEQKPAGRLNDQPAIDLAKSIERIGFKMGRLKTGKISFA</sequence>
<proteinExistence type="predicted"/>
<feature type="non-terminal residue" evidence="5">
    <location>
        <position position="174"/>
    </location>
</feature>
<feature type="domain" description="MnmG N-terminal" evidence="4">
    <location>
        <begin position="1"/>
        <end position="169"/>
    </location>
</feature>
<keyword evidence="2" id="KW-0285">Flavoprotein</keyword>
<gene>
    <name evidence="5" type="ORF">XAT740_LOCUS63331</name>
</gene>
<dbReference type="EMBL" id="CAJNOR010019325">
    <property type="protein sequence ID" value="CAF1689498.1"/>
    <property type="molecule type" value="Genomic_DNA"/>
</dbReference>
<keyword evidence="3" id="KW-0274">FAD</keyword>
<dbReference type="GO" id="GO:0002098">
    <property type="term" value="P:tRNA wobble uridine modification"/>
    <property type="evidence" value="ECO:0007669"/>
    <property type="project" value="TreeGrafter"/>
</dbReference>
<dbReference type="PANTHER" id="PTHR11806">
    <property type="entry name" value="GLUCOSE INHIBITED DIVISION PROTEIN A"/>
    <property type="match status" value="1"/>
</dbReference>
<name>A0A816HTH8_ADIRI</name>
<evidence type="ECO:0000256" key="1">
    <source>
        <dbReference type="ARBA" id="ARBA00001974"/>
    </source>
</evidence>
<dbReference type="GO" id="GO:0050660">
    <property type="term" value="F:flavin adenine dinucleotide binding"/>
    <property type="evidence" value="ECO:0007669"/>
    <property type="project" value="InterPro"/>
</dbReference>
<dbReference type="AlphaFoldDB" id="A0A816HTH8"/>
<evidence type="ECO:0000313" key="5">
    <source>
        <dbReference type="EMBL" id="CAF1689498.1"/>
    </source>
</evidence>
<dbReference type="SUPFAM" id="SSF51905">
    <property type="entry name" value="FAD/NAD(P)-binding domain"/>
    <property type="match status" value="1"/>
</dbReference>
<accession>A0A816HTH8</accession>